<reference evidence="1 2" key="1">
    <citation type="submission" date="2018-10" db="EMBL/GenBank/DDBJ databases">
        <title>Draft genome of Mycobacterium hodleri strain B.</title>
        <authorList>
            <person name="Amande T.J."/>
            <person name="Mcgenity T.J."/>
        </authorList>
    </citation>
    <scope>NUCLEOTIDE SEQUENCE [LARGE SCALE GENOMIC DNA]</scope>
    <source>
        <strain evidence="1 2">B</strain>
    </source>
</reference>
<evidence type="ECO:0000313" key="1">
    <source>
        <dbReference type="EMBL" id="TQR88559.1"/>
    </source>
</evidence>
<sequence>MSNSSFQMSSFTSVDDKLVMMGETQVTFSFSSAYATTILVEVWTEDDQGASYSSSQTTATDGVNEPSLTFDDFPPSANLHYRITVTGEDGSENTVQVSIDW</sequence>
<gene>
    <name evidence="1" type="ORF">D8S82_00700</name>
</gene>
<evidence type="ECO:0000313" key="2">
    <source>
        <dbReference type="Proteomes" id="UP000315759"/>
    </source>
</evidence>
<protein>
    <submittedName>
        <fullName evidence="1">Uncharacterized protein</fullName>
    </submittedName>
</protein>
<name>A0A544W8N2_9MYCO</name>
<keyword evidence="2" id="KW-1185">Reference proteome</keyword>
<dbReference type="RefSeq" id="WP_142549874.1">
    <property type="nucleotide sequence ID" value="NZ_VIFX01000001.1"/>
</dbReference>
<comment type="caution">
    <text evidence="1">The sequence shown here is derived from an EMBL/GenBank/DDBJ whole genome shotgun (WGS) entry which is preliminary data.</text>
</comment>
<dbReference type="AlphaFoldDB" id="A0A544W8N2"/>
<organism evidence="1 2">
    <name type="scientific">Mycolicibacterium hodleri</name>
    <dbReference type="NCBI Taxonomy" id="49897"/>
    <lineage>
        <taxon>Bacteria</taxon>
        <taxon>Bacillati</taxon>
        <taxon>Actinomycetota</taxon>
        <taxon>Actinomycetes</taxon>
        <taxon>Mycobacteriales</taxon>
        <taxon>Mycobacteriaceae</taxon>
        <taxon>Mycolicibacterium</taxon>
    </lineage>
</organism>
<dbReference type="Proteomes" id="UP000315759">
    <property type="component" value="Unassembled WGS sequence"/>
</dbReference>
<accession>A0A544W8N2</accession>
<proteinExistence type="predicted"/>
<dbReference type="EMBL" id="VIFX01000001">
    <property type="protein sequence ID" value="TQR88559.1"/>
    <property type="molecule type" value="Genomic_DNA"/>
</dbReference>